<dbReference type="GO" id="GO:0046872">
    <property type="term" value="F:metal ion binding"/>
    <property type="evidence" value="ECO:0007669"/>
    <property type="project" value="UniProtKB-KW"/>
</dbReference>
<dbReference type="SUPFAM" id="SSF82927">
    <property type="entry name" value="Cysteine-rich DNA binding domain, (DM domain)"/>
    <property type="match status" value="1"/>
</dbReference>
<dbReference type="Proteomes" id="UP000079169">
    <property type="component" value="Unplaced"/>
</dbReference>
<feature type="compositionally biased region" description="Polar residues" evidence="7">
    <location>
        <begin position="257"/>
        <end position="273"/>
    </location>
</feature>
<feature type="compositionally biased region" description="Basic and acidic residues" evidence="7">
    <location>
        <begin position="146"/>
        <end position="157"/>
    </location>
</feature>
<dbReference type="InterPro" id="IPR001275">
    <property type="entry name" value="DM_DNA-bd"/>
</dbReference>
<dbReference type="PANTHER" id="PTHR12322">
    <property type="entry name" value="DOUBLESEX AND MAB-3 RELATED TRANSCRIPTION FACTOR DMRT"/>
    <property type="match status" value="1"/>
</dbReference>
<feature type="DNA-binding region" description="DM" evidence="6">
    <location>
        <begin position="18"/>
        <end position="65"/>
    </location>
</feature>
<comment type="similarity">
    <text evidence="1">Belongs to the DMRT family.</text>
</comment>
<reference evidence="10" key="1">
    <citation type="submission" date="2025-08" db="UniProtKB">
        <authorList>
            <consortium name="RefSeq"/>
        </authorList>
    </citation>
    <scope>IDENTIFICATION</scope>
</reference>
<dbReference type="SMART" id="SM00301">
    <property type="entry name" value="DM"/>
    <property type="match status" value="1"/>
</dbReference>
<dbReference type="InterPro" id="IPR026607">
    <property type="entry name" value="DMRT"/>
</dbReference>
<proteinExistence type="inferred from homology"/>
<evidence type="ECO:0000256" key="7">
    <source>
        <dbReference type="SAM" id="MobiDB-lite"/>
    </source>
</evidence>
<evidence type="ECO:0000256" key="2">
    <source>
        <dbReference type="ARBA" id="ARBA00022723"/>
    </source>
</evidence>
<feature type="region of interest" description="Disordered" evidence="7">
    <location>
        <begin position="252"/>
        <end position="273"/>
    </location>
</feature>
<name>A0A3Q0J2G0_DIACI</name>
<dbReference type="STRING" id="121845.A0A3Q0J2G0"/>
<dbReference type="FunFam" id="4.10.1040.10:FF:000001">
    <property type="entry name" value="doublesex- and mab-3-related transcription factor 1"/>
    <property type="match status" value="1"/>
</dbReference>
<dbReference type="PROSITE" id="PS50809">
    <property type="entry name" value="DM_2"/>
    <property type="match status" value="1"/>
</dbReference>
<accession>A0A3Q0J2G0</accession>
<dbReference type="KEGG" id="dci:103511641"/>
<evidence type="ECO:0000256" key="4">
    <source>
        <dbReference type="ARBA" id="ARBA00023125"/>
    </source>
</evidence>
<organism evidence="9 10">
    <name type="scientific">Diaphorina citri</name>
    <name type="common">Asian citrus psyllid</name>
    <dbReference type="NCBI Taxonomy" id="121845"/>
    <lineage>
        <taxon>Eukaryota</taxon>
        <taxon>Metazoa</taxon>
        <taxon>Ecdysozoa</taxon>
        <taxon>Arthropoda</taxon>
        <taxon>Hexapoda</taxon>
        <taxon>Insecta</taxon>
        <taxon>Pterygota</taxon>
        <taxon>Neoptera</taxon>
        <taxon>Paraneoptera</taxon>
        <taxon>Hemiptera</taxon>
        <taxon>Sternorrhyncha</taxon>
        <taxon>Psylloidea</taxon>
        <taxon>Psyllidae</taxon>
        <taxon>Diaphorininae</taxon>
        <taxon>Diaphorina</taxon>
    </lineage>
</organism>
<feature type="region of interest" description="Disordered" evidence="7">
    <location>
        <begin position="107"/>
        <end position="176"/>
    </location>
</feature>
<dbReference type="GO" id="GO:0007548">
    <property type="term" value="P:sex differentiation"/>
    <property type="evidence" value="ECO:0007669"/>
    <property type="project" value="TreeGrafter"/>
</dbReference>
<dbReference type="GO" id="GO:0000981">
    <property type="term" value="F:DNA-binding transcription factor activity, RNA polymerase II-specific"/>
    <property type="evidence" value="ECO:0007669"/>
    <property type="project" value="TreeGrafter"/>
</dbReference>
<evidence type="ECO:0000256" key="3">
    <source>
        <dbReference type="ARBA" id="ARBA00022833"/>
    </source>
</evidence>
<evidence type="ECO:0000259" key="8">
    <source>
        <dbReference type="PROSITE" id="PS50809"/>
    </source>
</evidence>
<dbReference type="Pfam" id="PF00751">
    <property type="entry name" value="DM"/>
    <property type="match status" value="1"/>
</dbReference>
<dbReference type="CDD" id="cd14370">
    <property type="entry name" value="CUE_DMA"/>
    <property type="match status" value="1"/>
</dbReference>
<keyword evidence="2 6" id="KW-0479">Metal-binding</keyword>
<evidence type="ECO:0000313" key="10">
    <source>
        <dbReference type="RefSeq" id="XP_026681143.1"/>
    </source>
</evidence>
<dbReference type="PROSITE" id="PS40000">
    <property type="entry name" value="DM_1"/>
    <property type="match status" value="1"/>
</dbReference>
<dbReference type="PaxDb" id="121845-A0A3Q0J2G0"/>
<dbReference type="InterPro" id="IPR036407">
    <property type="entry name" value="DM_DNA-bd_sf"/>
</dbReference>
<keyword evidence="5 6" id="KW-0539">Nucleus</keyword>
<gene>
    <name evidence="10" type="primary">LOC103511641</name>
</gene>
<feature type="domain" description="DM" evidence="8">
    <location>
        <begin position="18"/>
        <end position="65"/>
    </location>
</feature>
<dbReference type="RefSeq" id="XP_026681143.1">
    <property type="nucleotide sequence ID" value="XM_026825342.1"/>
</dbReference>
<keyword evidence="4 6" id="KW-0238">DNA-binding</keyword>
<evidence type="ECO:0000313" key="9">
    <source>
        <dbReference type="Proteomes" id="UP000079169"/>
    </source>
</evidence>
<protein>
    <submittedName>
        <fullName evidence="10">LOW QUALITY PROTEIN: doublesex and mab-3 related transcription factor 3, truncated-like</fullName>
    </submittedName>
</protein>
<dbReference type="Gene3D" id="4.10.1040.10">
    <property type="entry name" value="DM DNA-binding domain"/>
    <property type="match status" value="1"/>
</dbReference>
<dbReference type="AlphaFoldDB" id="A0A3Q0J2G0"/>
<evidence type="ECO:0000256" key="5">
    <source>
        <dbReference type="ARBA" id="ARBA00023242"/>
    </source>
</evidence>
<dbReference type="GO" id="GO:0000978">
    <property type="term" value="F:RNA polymerase II cis-regulatory region sequence-specific DNA binding"/>
    <property type="evidence" value="ECO:0007669"/>
    <property type="project" value="TreeGrafter"/>
</dbReference>
<evidence type="ECO:0000256" key="6">
    <source>
        <dbReference type="PROSITE-ProRule" id="PRU00070"/>
    </source>
</evidence>
<evidence type="ECO:0000256" key="1">
    <source>
        <dbReference type="ARBA" id="ARBA00006834"/>
    </source>
</evidence>
<keyword evidence="9" id="KW-1185">Reference proteome</keyword>
<sequence>MSDDSMVGSDTNGRRPKCARCRNHGMISWLKGHKRQCRFKACVCPKCNLIAERQRVMAAQVALKRQQAAEDAIAIGLAAGETAHTNGIATGTQYGYLPPGPIFGMSITDPKDNLTTDINDPNVKPKNESSETCPNKTDGSEDEEDRRDSNKEDDKYSSSEPEDEDGSDEPCKERDHNQNVTKYCHTKNMNVTKLPAHGFSPSSLELLVRLFPEKKKSVLELVLKRCGDDLLKAIEQCVPLGNAYINRHKNDPEESYCTGSGEPTTKTSKSQKANKFTVNSTLLSKSAFRPFLPTPPEAHQSSRREDLNVIPRFSYNTRVLSTVLPSTALLQLPTAHHHFSWNYGESERFYGNFRTDLPVYSYTGTDASCSENPNSFTFKYIVLITMRIYYSSKTSRFTVYETDKRCVDNCTWKLHISK</sequence>
<dbReference type="GO" id="GO:0005634">
    <property type="term" value="C:nucleus"/>
    <property type="evidence" value="ECO:0007669"/>
    <property type="project" value="UniProtKB-SubCell"/>
</dbReference>
<dbReference type="PANTHER" id="PTHR12322:SF118">
    <property type="entry name" value="DM DOMAIN-CONTAINING PROTEIN"/>
    <property type="match status" value="1"/>
</dbReference>
<dbReference type="Pfam" id="PF03474">
    <property type="entry name" value="DMA"/>
    <property type="match status" value="1"/>
</dbReference>
<dbReference type="GeneID" id="103511641"/>
<keyword evidence="3 6" id="KW-0862">Zinc</keyword>
<comment type="subcellular location">
    <subcellularLocation>
        <location evidence="6">Nucleus</location>
    </subcellularLocation>
</comment>
<dbReference type="InterPro" id="IPR005173">
    <property type="entry name" value="DMA"/>
</dbReference>